<dbReference type="InterPro" id="IPR017452">
    <property type="entry name" value="GPCR_Rhodpsn_7TM"/>
</dbReference>
<comment type="subcellular location">
    <subcellularLocation>
        <location evidence="1">Membrane</location>
        <topology evidence="1">Multi-pass membrane protein</topology>
    </subcellularLocation>
</comment>
<keyword evidence="4 5" id="KW-0472">Membrane</keyword>
<organism evidence="7 8">
    <name type="scientific">Crassostrea virginica</name>
    <name type="common">Eastern oyster</name>
    <dbReference type="NCBI Taxonomy" id="6565"/>
    <lineage>
        <taxon>Eukaryota</taxon>
        <taxon>Metazoa</taxon>
        <taxon>Spiralia</taxon>
        <taxon>Lophotrochozoa</taxon>
        <taxon>Mollusca</taxon>
        <taxon>Bivalvia</taxon>
        <taxon>Autobranchia</taxon>
        <taxon>Pteriomorphia</taxon>
        <taxon>Ostreida</taxon>
        <taxon>Ostreoidea</taxon>
        <taxon>Ostreidae</taxon>
        <taxon>Crassostrea</taxon>
    </lineage>
</organism>
<dbReference type="OrthoDB" id="6115658at2759"/>
<sequence length="201" mass="22337">MLLVSLIAVNAFVLMRFGKNLDLGKWDWKLHLITFGFPFVECLVVTLAGEIGPTGAYCGVTGEISNLFLTTIPVLIVLTLNSIIYTLTWFKIRSETKRLAGTIGEKANSDRKSTQAAKTMSLFVLVFFIQWWALAVFGVWVLVTNQVPFAMFLLVTSFSNIGGILNGIVFLIMRRNRTRQPAPTQTVVTVSKNQTEATEAK</sequence>
<feature type="domain" description="G-protein coupled receptors family 1 profile" evidence="6">
    <location>
        <begin position="1"/>
        <end position="170"/>
    </location>
</feature>
<name>A0A8B8DMQ3_CRAVI</name>
<keyword evidence="2 5" id="KW-0812">Transmembrane</keyword>
<dbReference type="PANTHER" id="PTHR23112">
    <property type="entry name" value="G PROTEIN-COUPLED RECEPTOR 157-RELATED"/>
    <property type="match status" value="1"/>
</dbReference>
<dbReference type="GO" id="GO:0005886">
    <property type="term" value="C:plasma membrane"/>
    <property type="evidence" value="ECO:0007669"/>
    <property type="project" value="TreeGrafter"/>
</dbReference>
<evidence type="ECO:0000313" key="7">
    <source>
        <dbReference type="Proteomes" id="UP000694844"/>
    </source>
</evidence>
<keyword evidence="7" id="KW-1185">Reference proteome</keyword>
<dbReference type="AlphaFoldDB" id="A0A8B8DMQ3"/>
<dbReference type="GeneID" id="111128237"/>
<dbReference type="GO" id="GO:0004930">
    <property type="term" value="F:G protein-coupled receptor activity"/>
    <property type="evidence" value="ECO:0007669"/>
    <property type="project" value="TreeGrafter"/>
</dbReference>
<feature type="transmembrane region" description="Helical" evidence="5">
    <location>
        <begin position="149"/>
        <end position="172"/>
    </location>
</feature>
<evidence type="ECO:0000259" key="6">
    <source>
        <dbReference type="PROSITE" id="PS50262"/>
    </source>
</evidence>
<evidence type="ECO:0000256" key="2">
    <source>
        <dbReference type="ARBA" id="ARBA00022692"/>
    </source>
</evidence>
<dbReference type="KEGG" id="cvn:111128237"/>
<feature type="transmembrane region" description="Helical" evidence="5">
    <location>
        <begin position="122"/>
        <end position="143"/>
    </location>
</feature>
<evidence type="ECO:0000313" key="8">
    <source>
        <dbReference type="RefSeq" id="XP_022329452.1"/>
    </source>
</evidence>
<dbReference type="PROSITE" id="PS50262">
    <property type="entry name" value="G_PROTEIN_RECEP_F1_2"/>
    <property type="match status" value="1"/>
</dbReference>
<proteinExistence type="predicted"/>
<dbReference type="RefSeq" id="XP_022329452.1">
    <property type="nucleotide sequence ID" value="XM_022473744.1"/>
</dbReference>
<dbReference type="Gene3D" id="1.20.1070.10">
    <property type="entry name" value="Rhodopsin 7-helix transmembrane proteins"/>
    <property type="match status" value="1"/>
</dbReference>
<evidence type="ECO:0000256" key="1">
    <source>
        <dbReference type="ARBA" id="ARBA00004141"/>
    </source>
</evidence>
<keyword evidence="3 5" id="KW-1133">Transmembrane helix</keyword>
<gene>
    <name evidence="8" type="primary">LOC111128237</name>
</gene>
<dbReference type="SUPFAM" id="SSF81321">
    <property type="entry name" value="Family A G protein-coupled receptor-like"/>
    <property type="match status" value="1"/>
</dbReference>
<accession>A0A8B8DMQ3</accession>
<dbReference type="Proteomes" id="UP000694844">
    <property type="component" value="Chromosome 4"/>
</dbReference>
<evidence type="ECO:0000256" key="3">
    <source>
        <dbReference type="ARBA" id="ARBA00022989"/>
    </source>
</evidence>
<feature type="transmembrane region" description="Helical" evidence="5">
    <location>
        <begin position="67"/>
        <end position="90"/>
    </location>
</feature>
<evidence type="ECO:0000256" key="5">
    <source>
        <dbReference type="SAM" id="Phobius"/>
    </source>
</evidence>
<dbReference type="GO" id="GO:0007189">
    <property type="term" value="P:adenylate cyclase-activating G protein-coupled receptor signaling pathway"/>
    <property type="evidence" value="ECO:0007669"/>
    <property type="project" value="TreeGrafter"/>
</dbReference>
<reference evidence="8" key="1">
    <citation type="submission" date="2025-08" db="UniProtKB">
        <authorList>
            <consortium name="RefSeq"/>
        </authorList>
    </citation>
    <scope>IDENTIFICATION</scope>
    <source>
        <tissue evidence="8">Whole sample</tissue>
    </source>
</reference>
<protein>
    <submittedName>
        <fullName evidence="8">Uncharacterized protein LOC111128237</fullName>
    </submittedName>
</protein>
<dbReference type="PANTHER" id="PTHR23112:SF0">
    <property type="entry name" value="TRANSMEMBRANE PROTEIN 116"/>
    <property type="match status" value="1"/>
</dbReference>
<evidence type="ECO:0000256" key="4">
    <source>
        <dbReference type="ARBA" id="ARBA00023136"/>
    </source>
</evidence>